<dbReference type="KEGG" id="mtea:DK419_17000"/>
<dbReference type="Gene3D" id="3.30.2310.20">
    <property type="entry name" value="RelE-like"/>
    <property type="match status" value="1"/>
</dbReference>
<name>A0A2U8WR82_9HYPH</name>
<protein>
    <submittedName>
        <fullName evidence="1">Plasmid stabilization protein</fullName>
    </submittedName>
</protein>
<dbReference type="OrthoDB" id="428094at2"/>
<gene>
    <name evidence="1" type="ORF">DK419_17000</name>
</gene>
<dbReference type="SUPFAM" id="SSF143011">
    <property type="entry name" value="RelE-like"/>
    <property type="match status" value="1"/>
</dbReference>
<sequence length="80" mass="8913">MKAIRFTIPALKAFARLPDKARAQMQVKLERYAETGTGDVKALVGVPGLRIRSGSFRAVFIETADAIDVFKVGDRRDIYE</sequence>
<reference evidence="1 2" key="1">
    <citation type="submission" date="2018-05" db="EMBL/GenBank/DDBJ databases">
        <title>Complete Genome Sequence of Methylobacterium sp. 17Sr1-28.</title>
        <authorList>
            <person name="Srinivasan S."/>
        </authorList>
    </citation>
    <scope>NUCLEOTIDE SEQUENCE [LARGE SCALE GENOMIC DNA]</scope>
    <source>
        <strain evidence="1 2">17Sr1-28</strain>
    </source>
</reference>
<organism evidence="1 2">
    <name type="scientific">Methylobacterium terrae</name>
    <dbReference type="NCBI Taxonomy" id="2202827"/>
    <lineage>
        <taxon>Bacteria</taxon>
        <taxon>Pseudomonadati</taxon>
        <taxon>Pseudomonadota</taxon>
        <taxon>Alphaproteobacteria</taxon>
        <taxon>Hyphomicrobiales</taxon>
        <taxon>Methylobacteriaceae</taxon>
        <taxon>Methylobacterium</taxon>
    </lineage>
</organism>
<accession>A0A2U8WR82</accession>
<keyword evidence="2" id="KW-1185">Reference proteome</keyword>
<dbReference type="InterPro" id="IPR035093">
    <property type="entry name" value="RelE/ParE_toxin_dom_sf"/>
</dbReference>
<dbReference type="Proteomes" id="UP000245444">
    <property type="component" value="Chromosome"/>
</dbReference>
<proteinExistence type="predicted"/>
<dbReference type="RefSeq" id="WP_109960126.1">
    <property type="nucleotide sequence ID" value="NZ_CP029553.1"/>
</dbReference>
<evidence type="ECO:0000313" key="1">
    <source>
        <dbReference type="EMBL" id="AWN47806.1"/>
    </source>
</evidence>
<evidence type="ECO:0000313" key="2">
    <source>
        <dbReference type="Proteomes" id="UP000245444"/>
    </source>
</evidence>
<dbReference type="AlphaFoldDB" id="A0A2U8WR82"/>
<dbReference type="EMBL" id="CP029553">
    <property type="protein sequence ID" value="AWN47806.1"/>
    <property type="molecule type" value="Genomic_DNA"/>
</dbReference>